<evidence type="ECO:0000256" key="1">
    <source>
        <dbReference type="SAM" id="MobiDB-lite"/>
    </source>
</evidence>
<reference evidence="2" key="1">
    <citation type="submission" date="2023-01" db="EMBL/GenBank/DDBJ databases">
        <title>Genome assembly of the deep-sea coral Lophelia pertusa.</title>
        <authorList>
            <person name="Herrera S."/>
            <person name="Cordes E."/>
        </authorList>
    </citation>
    <scope>NUCLEOTIDE SEQUENCE</scope>
    <source>
        <strain evidence="2">USNM1676648</strain>
        <tissue evidence="2">Polyp</tissue>
    </source>
</reference>
<gene>
    <name evidence="2" type="ORF">OS493_033265</name>
</gene>
<accession>A0A9W9ZL15</accession>
<name>A0A9W9ZL15_9CNID</name>
<comment type="caution">
    <text evidence="2">The sequence shown here is derived from an EMBL/GenBank/DDBJ whole genome shotgun (WGS) entry which is preliminary data.</text>
</comment>
<protein>
    <submittedName>
        <fullName evidence="2">Uncharacterized protein</fullName>
    </submittedName>
</protein>
<dbReference type="Proteomes" id="UP001163046">
    <property type="component" value="Unassembled WGS sequence"/>
</dbReference>
<feature type="region of interest" description="Disordered" evidence="1">
    <location>
        <begin position="1"/>
        <end position="120"/>
    </location>
</feature>
<feature type="compositionally biased region" description="Basic and acidic residues" evidence="1">
    <location>
        <begin position="1"/>
        <end position="19"/>
    </location>
</feature>
<keyword evidence="3" id="KW-1185">Reference proteome</keyword>
<feature type="compositionally biased region" description="Basic and acidic residues" evidence="1">
    <location>
        <begin position="64"/>
        <end position="81"/>
    </location>
</feature>
<organism evidence="2 3">
    <name type="scientific">Desmophyllum pertusum</name>
    <dbReference type="NCBI Taxonomy" id="174260"/>
    <lineage>
        <taxon>Eukaryota</taxon>
        <taxon>Metazoa</taxon>
        <taxon>Cnidaria</taxon>
        <taxon>Anthozoa</taxon>
        <taxon>Hexacorallia</taxon>
        <taxon>Scleractinia</taxon>
        <taxon>Caryophylliina</taxon>
        <taxon>Caryophylliidae</taxon>
        <taxon>Desmophyllum</taxon>
    </lineage>
</organism>
<dbReference type="EMBL" id="MU825916">
    <property type="protein sequence ID" value="KAJ7382703.1"/>
    <property type="molecule type" value="Genomic_DNA"/>
</dbReference>
<proteinExistence type="predicted"/>
<evidence type="ECO:0000313" key="3">
    <source>
        <dbReference type="Proteomes" id="UP001163046"/>
    </source>
</evidence>
<dbReference type="AlphaFoldDB" id="A0A9W9ZL15"/>
<sequence>MSDKEKPSKDLKKTSRDSDGSLAPVDRGSNNSNLAGNLDDQTAPIPRAASVSKPTPKPRPRSLIVEKDTSNKEPKVVETAEKPVAPPRIKSKPFRGDSEIGAQENRSTKALNQNYLIDRI</sequence>
<evidence type="ECO:0000313" key="2">
    <source>
        <dbReference type="EMBL" id="KAJ7382703.1"/>
    </source>
</evidence>
<feature type="compositionally biased region" description="Polar residues" evidence="1">
    <location>
        <begin position="104"/>
        <end position="120"/>
    </location>
</feature>